<protein>
    <submittedName>
        <fullName evidence="1">Uncharacterized protein</fullName>
    </submittedName>
</protein>
<dbReference type="Proteomes" id="UP000708208">
    <property type="component" value="Unassembled WGS sequence"/>
</dbReference>
<reference evidence="1" key="1">
    <citation type="submission" date="2021-06" db="EMBL/GenBank/DDBJ databases">
        <authorList>
            <person name="Hodson N. C."/>
            <person name="Mongue J. A."/>
            <person name="Jaron S. K."/>
        </authorList>
    </citation>
    <scope>NUCLEOTIDE SEQUENCE</scope>
</reference>
<organism evidence="1 2">
    <name type="scientific">Allacma fusca</name>
    <dbReference type="NCBI Taxonomy" id="39272"/>
    <lineage>
        <taxon>Eukaryota</taxon>
        <taxon>Metazoa</taxon>
        <taxon>Ecdysozoa</taxon>
        <taxon>Arthropoda</taxon>
        <taxon>Hexapoda</taxon>
        <taxon>Collembola</taxon>
        <taxon>Symphypleona</taxon>
        <taxon>Sminthuridae</taxon>
        <taxon>Allacma</taxon>
    </lineage>
</organism>
<dbReference type="EMBL" id="CAJVCH010150116">
    <property type="protein sequence ID" value="CAG7727546.1"/>
    <property type="molecule type" value="Genomic_DNA"/>
</dbReference>
<evidence type="ECO:0000313" key="1">
    <source>
        <dbReference type="EMBL" id="CAG7727546.1"/>
    </source>
</evidence>
<sequence>PSVAASPVG</sequence>
<keyword evidence="2" id="KW-1185">Reference proteome</keyword>
<comment type="caution">
    <text evidence="1">The sequence shown here is derived from an EMBL/GenBank/DDBJ whole genome shotgun (WGS) entry which is preliminary data.</text>
</comment>
<accession>A0A8J2K435</accession>
<proteinExistence type="predicted"/>
<feature type="non-terminal residue" evidence="1">
    <location>
        <position position="1"/>
    </location>
</feature>
<name>A0A8J2K435_9HEXA</name>
<evidence type="ECO:0000313" key="2">
    <source>
        <dbReference type="Proteomes" id="UP000708208"/>
    </source>
</evidence>
<gene>
    <name evidence="1" type="ORF">AFUS01_LOCUS16382</name>
</gene>